<dbReference type="Proteomes" id="UP000284250">
    <property type="component" value="Unassembled WGS sequence"/>
</dbReference>
<proteinExistence type="predicted"/>
<reference evidence="1 2" key="1">
    <citation type="submission" date="2019-01" db="EMBL/GenBank/DDBJ databases">
        <title>Hymenobacter humicola sp. nov., isolated from soils in Antarctica.</title>
        <authorList>
            <person name="Sedlacek I."/>
            <person name="Holochova P."/>
            <person name="Kralova S."/>
            <person name="Pantucek R."/>
            <person name="Stankova E."/>
            <person name="Vrbovska V."/>
            <person name="Kristofova L."/>
            <person name="Svec P."/>
            <person name="Busse H.-J."/>
        </authorList>
    </citation>
    <scope>NUCLEOTIDE SEQUENCE [LARGE SCALE GENOMIC DNA]</scope>
    <source>
        <strain evidence="1 2">CCM 8852</strain>
    </source>
</reference>
<dbReference type="AlphaFoldDB" id="A0A418QSV8"/>
<sequence>MVNCPGFCLFTSSLTTSRMPKTYSFALLFLAATLSLGACKSTEKAVFRTIRSNSSVALGRLPNLEPVLEAGPLTVSSEDGYPDDAVKAYRQELSYHLAEPRVDSVRYGYAKLMVTQVQQQRTGHFFQALQMLTLMTPSLLAVPLEWYRTRVKAEMQIIDARGEVIGTYVGEGRSKVRVAMYHGYGQGKAARLADIQGLRLALDQIRPQLAAATDTLRQQLLTAGPLEEVIGVSLGR</sequence>
<name>A0A418QSV8_9BACT</name>
<accession>A0A418QSV8</accession>
<protein>
    <submittedName>
        <fullName evidence="1">Uncharacterized protein</fullName>
    </submittedName>
</protein>
<evidence type="ECO:0000313" key="2">
    <source>
        <dbReference type="Proteomes" id="UP000284250"/>
    </source>
</evidence>
<dbReference type="EMBL" id="QYCN01000024">
    <property type="protein sequence ID" value="RIY08211.1"/>
    <property type="molecule type" value="Genomic_DNA"/>
</dbReference>
<keyword evidence="2" id="KW-1185">Reference proteome</keyword>
<evidence type="ECO:0000313" key="1">
    <source>
        <dbReference type="EMBL" id="RIY08211.1"/>
    </source>
</evidence>
<organism evidence="1 2">
    <name type="scientific">Hymenobacter rubripertinctus</name>
    <dbReference type="NCBI Taxonomy" id="2029981"/>
    <lineage>
        <taxon>Bacteria</taxon>
        <taxon>Pseudomonadati</taxon>
        <taxon>Bacteroidota</taxon>
        <taxon>Cytophagia</taxon>
        <taxon>Cytophagales</taxon>
        <taxon>Hymenobacteraceae</taxon>
        <taxon>Hymenobacter</taxon>
    </lineage>
</organism>
<gene>
    <name evidence="1" type="ORF">D0T11_14990</name>
</gene>
<comment type="caution">
    <text evidence="1">The sequence shown here is derived from an EMBL/GenBank/DDBJ whole genome shotgun (WGS) entry which is preliminary data.</text>
</comment>